<comment type="caution">
    <text evidence="1">The sequence shown here is derived from an EMBL/GenBank/DDBJ whole genome shotgun (WGS) entry which is preliminary data.</text>
</comment>
<reference evidence="1 2" key="1">
    <citation type="submission" date="2024-06" db="EMBL/GenBank/DDBJ databases">
        <title>The Natural Products Discovery Center: Release of the First 8490 Sequenced Strains for Exploring Actinobacteria Biosynthetic Diversity.</title>
        <authorList>
            <person name="Kalkreuter E."/>
            <person name="Kautsar S.A."/>
            <person name="Yang D."/>
            <person name="Bader C.D."/>
            <person name="Teijaro C.N."/>
            <person name="Fluegel L."/>
            <person name="Davis C.M."/>
            <person name="Simpson J.R."/>
            <person name="Lauterbach L."/>
            <person name="Steele A.D."/>
            <person name="Gui C."/>
            <person name="Meng S."/>
            <person name="Li G."/>
            <person name="Viehrig K."/>
            <person name="Ye F."/>
            <person name="Su P."/>
            <person name="Kiefer A.F."/>
            <person name="Nichols A."/>
            <person name="Cepeda A.J."/>
            <person name="Yan W."/>
            <person name="Fan B."/>
            <person name="Jiang Y."/>
            <person name="Adhikari A."/>
            <person name="Zheng C.-J."/>
            <person name="Schuster L."/>
            <person name="Cowan T.M."/>
            <person name="Smanski M.J."/>
            <person name="Chevrette M.G."/>
            <person name="De Carvalho L.P.S."/>
            <person name="Shen B."/>
        </authorList>
    </citation>
    <scope>NUCLEOTIDE SEQUENCE [LARGE SCALE GENOMIC DNA]</scope>
    <source>
        <strain evidence="1 2">NPDC033843</strain>
    </source>
</reference>
<protein>
    <submittedName>
        <fullName evidence="1">Uncharacterized protein</fullName>
    </submittedName>
</protein>
<name>A0ABV2ZTF5_9ACTN</name>
<proteinExistence type="predicted"/>
<dbReference type="SUPFAM" id="SSF102114">
    <property type="entry name" value="Radical SAM enzymes"/>
    <property type="match status" value="1"/>
</dbReference>
<dbReference type="Proteomes" id="UP001550739">
    <property type="component" value="Unassembled WGS sequence"/>
</dbReference>
<gene>
    <name evidence="1" type="ORF">AB0E89_35775</name>
</gene>
<dbReference type="InterPro" id="IPR013785">
    <property type="entry name" value="Aldolase_TIM"/>
</dbReference>
<dbReference type="InterPro" id="IPR058240">
    <property type="entry name" value="rSAM_sf"/>
</dbReference>
<keyword evidence="2" id="KW-1185">Reference proteome</keyword>
<organism evidence="1 2">
    <name type="scientific">Streptomyces sp. 900129855</name>
    <dbReference type="NCBI Taxonomy" id="3155129"/>
    <lineage>
        <taxon>Bacteria</taxon>
        <taxon>Bacillati</taxon>
        <taxon>Actinomycetota</taxon>
        <taxon>Actinomycetes</taxon>
        <taxon>Kitasatosporales</taxon>
        <taxon>Streptomycetaceae</taxon>
        <taxon>Streptomyces</taxon>
    </lineage>
</organism>
<dbReference type="EMBL" id="JBEZVE010000023">
    <property type="protein sequence ID" value="MEU3785842.1"/>
    <property type="molecule type" value="Genomic_DNA"/>
</dbReference>
<dbReference type="RefSeq" id="WP_334578546.1">
    <property type="nucleotide sequence ID" value="NZ_JBEZVE010000023.1"/>
</dbReference>
<dbReference type="Gene3D" id="3.20.20.70">
    <property type="entry name" value="Aldolase class I"/>
    <property type="match status" value="1"/>
</dbReference>
<sequence length="106" mass="11499">MTAPLEAPTPITPDRITFLELEITRECQLTCPSHCYAQAGPGAGHGSMTGNDWRRVISDAAGIGVTKVQFIGGCRRELRVPRRSRLFGGGRNRQPVSLFAECSVSL</sequence>
<evidence type="ECO:0000313" key="2">
    <source>
        <dbReference type="Proteomes" id="UP001550739"/>
    </source>
</evidence>
<evidence type="ECO:0000313" key="1">
    <source>
        <dbReference type="EMBL" id="MEU3785842.1"/>
    </source>
</evidence>
<accession>A0ABV2ZTF5</accession>